<keyword evidence="14" id="KW-1185">Reference proteome</keyword>
<keyword evidence="7 9" id="KW-0472">Membrane</keyword>
<dbReference type="InterPro" id="IPR036318">
    <property type="entry name" value="FAD-bd_PCMH-like_sf"/>
</dbReference>
<dbReference type="SUPFAM" id="SSF56176">
    <property type="entry name" value="FAD-binding/transporter-associated domain-like"/>
    <property type="match status" value="1"/>
</dbReference>
<evidence type="ECO:0000256" key="5">
    <source>
        <dbReference type="ARBA" id="ARBA00022989"/>
    </source>
</evidence>
<gene>
    <name evidence="13" type="ORF">EQM13_06075</name>
</gene>
<accession>A0A410QBC9</accession>
<dbReference type="SMART" id="SM00116">
    <property type="entry name" value="CBS"/>
    <property type="match status" value="2"/>
</dbReference>
<evidence type="ECO:0000256" key="7">
    <source>
        <dbReference type="ARBA" id="ARBA00023136"/>
    </source>
</evidence>
<dbReference type="Pfam" id="PF03471">
    <property type="entry name" value="CorC_HlyC"/>
    <property type="match status" value="1"/>
</dbReference>
<dbReference type="InterPro" id="IPR046342">
    <property type="entry name" value="CBS_dom_sf"/>
</dbReference>
<dbReference type="Gene3D" id="3.30.465.10">
    <property type="match status" value="1"/>
</dbReference>
<proteinExistence type="inferred from homology"/>
<dbReference type="Proteomes" id="UP000287969">
    <property type="component" value="Chromosome"/>
</dbReference>
<dbReference type="GO" id="GO:0050660">
    <property type="term" value="F:flavin adenine dinucleotide binding"/>
    <property type="evidence" value="ECO:0007669"/>
    <property type="project" value="InterPro"/>
</dbReference>
<keyword evidence="6 8" id="KW-0129">CBS domain</keyword>
<comment type="subcellular location">
    <subcellularLocation>
        <location evidence="1">Membrane</location>
        <topology evidence="1">Multi-pass membrane protein</topology>
    </subcellularLocation>
</comment>
<reference evidence="14" key="1">
    <citation type="submission" date="2019-01" db="EMBL/GenBank/DDBJ databases">
        <title>Draft genomes of a novel of Sporanaerobacter strains.</title>
        <authorList>
            <person name="Ma S."/>
        </authorList>
    </citation>
    <scope>NUCLEOTIDE SEQUENCE [LARGE SCALE GENOMIC DNA]</scope>
    <source>
        <strain evidence="14">NJN-17</strain>
    </source>
</reference>
<evidence type="ECO:0000256" key="6">
    <source>
        <dbReference type="ARBA" id="ARBA00023122"/>
    </source>
</evidence>
<evidence type="ECO:0000259" key="12">
    <source>
        <dbReference type="PROSITE" id="PS51846"/>
    </source>
</evidence>
<dbReference type="PROSITE" id="PS51846">
    <property type="entry name" value="CNNM"/>
    <property type="match status" value="1"/>
</dbReference>
<dbReference type="InterPro" id="IPR002550">
    <property type="entry name" value="CNNM"/>
</dbReference>
<evidence type="ECO:0000256" key="8">
    <source>
        <dbReference type="PROSITE-ProRule" id="PRU00703"/>
    </source>
</evidence>
<dbReference type="SMART" id="SM01091">
    <property type="entry name" value="CorC_HlyC"/>
    <property type="match status" value="1"/>
</dbReference>
<feature type="transmembrane region" description="Helical" evidence="10">
    <location>
        <begin position="57"/>
        <end position="77"/>
    </location>
</feature>
<evidence type="ECO:0000313" key="13">
    <source>
        <dbReference type="EMBL" id="QAT61184.1"/>
    </source>
</evidence>
<dbReference type="EMBL" id="CP035282">
    <property type="protein sequence ID" value="QAT61184.1"/>
    <property type="molecule type" value="Genomic_DNA"/>
</dbReference>
<evidence type="ECO:0000313" key="14">
    <source>
        <dbReference type="Proteomes" id="UP000287969"/>
    </source>
</evidence>
<feature type="domain" description="CNNM transmembrane" evidence="12">
    <location>
        <begin position="1"/>
        <end position="201"/>
    </location>
</feature>
<dbReference type="GO" id="GO:0005886">
    <property type="term" value="C:plasma membrane"/>
    <property type="evidence" value="ECO:0007669"/>
    <property type="project" value="TreeGrafter"/>
</dbReference>
<comment type="similarity">
    <text evidence="2">Belongs to the UPF0053 family.</text>
</comment>
<evidence type="ECO:0000256" key="10">
    <source>
        <dbReference type="SAM" id="Phobius"/>
    </source>
</evidence>
<protein>
    <submittedName>
        <fullName evidence="13">HlyC/CorC family transporter</fullName>
    </submittedName>
</protein>
<dbReference type="RefSeq" id="WP_071140812.1">
    <property type="nucleotide sequence ID" value="NZ_CP035282.1"/>
</dbReference>
<evidence type="ECO:0000256" key="9">
    <source>
        <dbReference type="PROSITE-ProRule" id="PRU01193"/>
    </source>
</evidence>
<feature type="domain" description="CBS" evidence="11">
    <location>
        <begin position="220"/>
        <end position="281"/>
    </location>
</feature>
<dbReference type="InterPro" id="IPR016169">
    <property type="entry name" value="FAD-bd_PCMH_sub2"/>
</dbReference>
<dbReference type="OrthoDB" id="9798188at2"/>
<feature type="domain" description="CBS" evidence="11">
    <location>
        <begin position="286"/>
        <end position="343"/>
    </location>
</feature>
<name>A0A410QBC9_9FIRM</name>
<dbReference type="InterPro" id="IPR044751">
    <property type="entry name" value="Ion_transp-like_CBS"/>
</dbReference>
<dbReference type="SUPFAM" id="SSF54631">
    <property type="entry name" value="CBS-domain pair"/>
    <property type="match status" value="1"/>
</dbReference>
<keyword evidence="4" id="KW-0677">Repeat</keyword>
<dbReference type="InterPro" id="IPR005170">
    <property type="entry name" value="Transptr-assoc_dom"/>
</dbReference>
<keyword evidence="3 9" id="KW-0812">Transmembrane</keyword>
<dbReference type="KEGG" id="spoa:EQM13_06075"/>
<dbReference type="PROSITE" id="PS51371">
    <property type="entry name" value="CBS"/>
    <property type="match status" value="2"/>
</dbReference>
<dbReference type="AlphaFoldDB" id="A0A410QBC9"/>
<dbReference type="Gene3D" id="3.10.580.10">
    <property type="entry name" value="CBS-domain"/>
    <property type="match status" value="1"/>
</dbReference>
<dbReference type="FunFam" id="3.10.580.10:FF:000002">
    <property type="entry name" value="Magnesium/cobalt efflux protein CorC"/>
    <property type="match status" value="1"/>
</dbReference>
<dbReference type="Pfam" id="PF00571">
    <property type="entry name" value="CBS"/>
    <property type="match status" value="2"/>
</dbReference>
<dbReference type="CDD" id="cd04590">
    <property type="entry name" value="CBS_pair_CorC_HlyC_assoc"/>
    <property type="match status" value="1"/>
</dbReference>
<organism evidence="13 14">
    <name type="scientific">Acidilutibacter cellobiosedens</name>
    <dbReference type="NCBI Taxonomy" id="2507161"/>
    <lineage>
        <taxon>Bacteria</taxon>
        <taxon>Bacillati</taxon>
        <taxon>Bacillota</taxon>
        <taxon>Tissierellia</taxon>
        <taxon>Tissierellales</taxon>
        <taxon>Acidilutibacteraceae</taxon>
        <taxon>Acidilutibacter</taxon>
    </lineage>
</organism>
<dbReference type="Pfam" id="PF01595">
    <property type="entry name" value="CNNM"/>
    <property type="match status" value="1"/>
</dbReference>
<keyword evidence="5 9" id="KW-1133">Transmembrane helix</keyword>
<feature type="transmembrane region" description="Helical" evidence="10">
    <location>
        <begin position="6"/>
        <end position="28"/>
    </location>
</feature>
<dbReference type="PANTHER" id="PTHR22777:SF17">
    <property type="entry name" value="UPF0053 PROTEIN SLL0260"/>
    <property type="match status" value="1"/>
</dbReference>
<sequence length="432" mass="48833">MFTQIVFLFILILFNAFFAASEIAVLSLNNNKIRIMAENGDKKAILINNFIKDPEKFLATIQIGITLANLLSSAFAADTFADKLAIAVERTGLPIPSAVLKPMAVIVITIILSYFTLVIGELVPKKFALQKPEKISRFAVGPLTVLSFIAFPFVKFLSFSTNTFIKILGGDPNAAEDNITEEEIRMMVDEGEESGAIQEDEREVINNIFDFDDKFVSDVMTHRMDVLAVPIDSELDKIVDLITEEGFSRIPVYEESIDDIVGVLHAKDLMKLVKEDIHKDFDVKDIMREPYFVPEFKNVSALFKELRQNKVHMAIVIDEYGGTSGIVTMEDLLEEIVGSILDEYDEEEKVEYEKLDENTYMFDGTISLDKVEDIMNIKLPTEKYETLSGYIIGQIGKIPSFEDKTAIELDNIVFKVEEVEERRISKIKSCRI</sequence>
<evidence type="ECO:0000256" key="2">
    <source>
        <dbReference type="ARBA" id="ARBA00006337"/>
    </source>
</evidence>
<dbReference type="PANTHER" id="PTHR22777">
    <property type="entry name" value="HEMOLYSIN-RELATED"/>
    <property type="match status" value="1"/>
</dbReference>
<evidence type="ECO:0000256" key="3">
    <source>
        <dbReference type="ARBA" id="ARBA00022692"/>
    </source>
</evidence>
<dbReference type="InterPro" id="IPR000644">
    <property type="entry name" value="CBS_dom"/>
</dbReference>
<feature type="transmembrane region" description="Helical" evidence="10">
    <location>
        <begin position="135"/>
        <end position="154"/>
    </location>
</feature>
<feature type="transmembrane region" description="Helical" evidence="10">
    <location>
        <begin position="103"/>
        <end position="123"/>
    </location>
</feature>
<evidence type="ECO:0000259" key="11">
    <source>
        <dbReference type="PROSITE" id="PS51371"/>
    </source>
</evidence>
<evidence type="ECO:0000256" key="4">
    <source>
        <dbReference type="ARBA" id="ARBA00022737"/>
    </source>
</evidence>
<evidence type="ECO:0000256" key="1">
    <source>
        <dbReference type="ARBA" id="ARBA00004141"/>
    </source>
</evidence>